<gene>
    <name evidence="2" type="ORF">JJQ58_04475</name>
</gene>
<dbReference type="InterPro" id="IPR000182">
    <property type="entry name" value="GNAT_dom"/>
</dbReference>
<dbReference type="InterPro" id="IPR016181">
    <property type="entry name" value="Acyl_CoA_acyltransferase"/>
</dbReference>
<evidence type="ECO:0000259" key="1">
    <source>
        <dbReference type="Pfam" id="PF13302"/>
    </source>
</evidence>
<reference evidence="2 3" key="1">
    <citation type="submission" date="2021-05" db="EMBL/GenBank/DDBJ databases">
        <title>Staphylococcus fleurettii isolated from lake water in First Nation community in Manitoba, Canada.</title>
        <authorList>
            <person name="Bashar S."/>
            <person name="Murdock A."/>
            <person name="Patidar R."/>
            <person name="Golding G."/>
            <person name="Farenhorst A."/>
            <person name="Kumar A."/>
        </authorList>
    </citation>
    <scope>NUCLEOTIDE SEQUENCE [LARGE SCALE GENOMIC DNA]</scope>
    <source>
        <strain evidence="2 3">SF002</strain>
    </source>
</reference>
<proteinExistence type="predicted"/>
<dbReference type="EMBL" id="JAGXBM010000004">
    <property type="protein sequence ID" value="MBS3696739.1"/>
    <property type="molecule type" value="Genomic_DNA"/>
</dbReference>
<dbReference type="Proteomes" id="UP000681586">
    <property type="component" value="Unassembled WGS sequence"/>
</dbReference>
<dbReference type="Pfam" id="PF13302">
    <property type="entry name" value="Acetyltransf_3"/>
    <property type="match status" value="1"/>
</dbReference>
<keyword evidence="3" id="KW-1185">Reference proteome</keyword>
<protein>
    <submittedName>
        <fullName evidence="2">GNAT family N-acetyltransferase</fullName>
    </submittedName>
</protein>
<comment type="caution">
    <text evidence="2">The sequence shown here is derived from an EMBL/GenBank/DDBJ whole genome shotgun (WGS) entry which is preliminary data.</text>
</comment>
<dbReference type="Gene3D" id="3.40.630.30">
    <property type="match status" value="1"/>
</dbReference>
<evidence type="ECO:0000313" key="3">
    <source>
        <dbReference type="Proteomes" id="UP000681586"/>
    </source>
</evidence>
<accession>A0ABS5MLJ2</accession>
<dbReference type="InterPro" id="IPR051531">
    <property type="entry name" value="N-acetyltransferase"/>
</dbReference>
<evidence type="ECO:0000313" key="2">
    <source>
        <dbReference type="EMBL" id="MBS3696739.1"/>
    </source>
</evidence>
<dbReference type="SUPFAM" id="SSF55729">
    <property type="entry name" value="Acyl-CoA N-acyltransferases (Nat)"/>
    <property type="match status" value="1"/>
</dbReference>
<dbReference type="PANTHER" id="PTHR43792">
    <property type="entry name" value="GNAT FAMILY, PUTATIVE (AFU_ORTHOLOGUE AFUA_3G00765)-RELATED-RELATED"/>
    <property type="match status" value="1"/>
</dbReference>
<feature type="domain" description="N-acetyltransferase" evidence="1">
    <location>
        <begin position="7"/>
        <end position="149"/>
    </location>
</feature>
<sequence>MIIETERLKLVPPANTYLDKLFEVHRDPLNQKYNPAGPVEDKEAFKETLSEWIKHYKEYGFGYYVLIKKDYYEPFGICGLQFKNIKGQTYLNIYYRIEAAQTKQGLVAEASQRIIEHVKEITENQYKIVALTKKENTASIKTAEKLGLKHDPELDDYDGAGNVYYFSE</sequence>
<dbReference type="RefSeq" id="WP_107508958.1">
    <property type="nucleotide sequence ID" value="NZ_JAEPSA010000006.1"/>
</dbReference>
<dbReference type="PANTHER" id="PTHR43792:SF13">
    <property type="entry name" value="ACETYLTRANSFERASE"/>
    <property type="match status" value="1"/>
</dbReference>
<organism evidence="2 3">
    <name type="scientific">Mammaliicoccus fleurettii</name>
    <dbReference type="NCBI Taxonomy" id="150056"/>
    <lineage>
        <taxon>Bacteria</taxon>
        <taxon>Bacillati</taxon>
        <taxon>Bacillota</taxon>
        <taxon>Bacilli</taxon>
        <taxon>Bacillales</taxon>
        <taxon>Staphylococcaceae</taxon>
        <taxon>Mammaliicoccus</taxon>
    </lineage>
</organism>
<name>A0ABS5MLJ2_9STAP</name>